<evidence type="ECO:0000313" key="2">
    <source>
        <dbReference type="Proteomes" id="UP000635477"/>
    </source>
</evidence>
<dbReference type="AlphaFoldDB" id="A0A8H4XII2"/>
<reference evidence="1" key="1">
    <citation type="journal article" date="2020" name="BMC Genomics">
        <title>Correction to: Identification and distribution of gene clusters required for synthesis of sphingolipid metabolism inhibitors in diverse species of the filamentous fungus Fusarium.</title>
        <authorList>
            <person name="Kim H.S."/>
            <person name="Lohmar J.M."/>
            <person name="Busman M."/>
            <person name="Brown D.W."/>
            <person name="Naumann T.A."/>
            <person name="Divon H.H."/>
            <person name="Lysoe E."/>
            <person name="Uhlig S."/>
            <person name="Proctor R.H."/>
        </authorList>
    </citation>
    <scope>NUCLEOTIDE SEQUENCE</scope>
    <source>
        <strain evidence="1">NRRL 22465</strain>
    </source>
</reference>
<evidence type="ECO:0000313" key="1">
    <source>
        <dbReference type="EMBL" id="KAF4976541.1"/>
    </source>
</evidence>
<gene>
    <name evidence="1" type="ORF">FZEAL_6797</name>
</gene>
<accession>A0A8H4XII2</accession>
<reference evidence="1" key="2">
    <citation type="submission" date="2020-05" db="EMBL/GenBank/DDBJ databases">
        <authorList>
            <person name="Kim H.-S."/>
            <person name="Proctor R.H."/>
            <person name="Brown D.W."/>
        </authorList>
    </citation>
    <scope>NUCLEOTIDE SEQUENCE</scope>
    <source>
        <strain evidence="1">NRRL 22465</strain>
    </source>
</reference>
<keyword evidence="2" id="KW-1185">Reference proteome</keyword>
<name>A0A8H4XII2_9HYPO</name>
<dbReference type="Proteomes" id="UP000635477">
    <property type="component" value="Unassembled WGS sequence"/>
</dbReference>
<sequence length="130" mass="14491">MTGAIRYVSPEFEYADQIPRGLDDRLAKDLNRSETALAGVLNLVTSEMLVPNKAYRSESVKVHEILDDKTIDRAILEPEYLMNRTLLSGTSTQPPLPDRWHRQSLAVPDIPGQPRVASTHLAQLQGATLE</sequence>
<proteinExistence type="predicted"/>
<organism evidence="1 2">
    <name type="scientific">Fusarium zealandicum</name>
    <dbReference type="NCBI Taxonomy" id="1053134"/>
    <lineage>
        <taxon>Eukaryota</taxon>
        <taxon>Fungi</taxon>
        <taxon>Dikarya</taxon>
        <taxon>Ascomycota</taxon>
        <taxon>Pezizomycotina</taxon>
        <taxon>Sordariomycetes</taxon>
        <taxon>Hypocreomycetidae</taxon>
        <taxon>Hypocreales</taxon>
        <taxon>Nectriaceae</taxon>
        <taxon>Fusarium</taxon>
        <taxon>Fusarium staphyleae species complex</taxon>
    </lineage>
</organism>
<comment type="caution">
    <text evidence="1">The sequence shown here is derived from an EMBL/GenBank/DDBJ whole genome shotgun (WGS) entry which is preliminary data.</text>
</comment>
<protein>
    <submittedName>
        <fullName evidence="1">Uncharacterized protein</fullName>
    </submittedName>
</protein>
<dbReference type="EMBL" id="JABEYC010000523">
    <property type="protein sequence ID" value="KAF4976541.1"/>
    <property type="molecule type" value="Genomic_DNA"/>
</dbReference>